<organism evidence="1 2">
    <name type="scientific">Apilactobacillus ozensis DSM 23829 = JCM 17196</name>
    <dbReference type="NCBI Taxonomy" id="1423781"/>
    <lineage>
        <taxon>Bacteria</taxon>
        <taxon>Bacillati</taxon>
        <taxon>Bacillota</taxon>
        <taxon>Bacilli</taxon>
        <taxon>Lactobacillales</taxon>
        <taxon>Lactobacillaceae</taxon>
        <taxon>Apilactobacillus</taxon>
    </lineage>
</organism>
<evidence type="ECO:0008006" key="3">
    <source>
        <dbReference type="Google" id="ProtNLM"/>
    </source>
</evidence>
<dbReference type="AlphaFoldDB" id="A0A0R2AKI8"/>
<name>A0A0R2AKI8_9LACO</name>
<gene>
    <name evidence="1" type="ORF">FD06_GL000445</name>
</gene>
<keyword evidence="2" id="KW-1185">Reference proteome</keyword>
<dbReference type="OrthoDB" id="2316511at2"/>
<accession>A0A0R2AKI8</accession>
<dbReference type="PATRIC" id="fig|1423781.4.peg.457"/>
<comment type="caution">
    <text evidence="1">The sequence shown here is derived from an EMBL/GenBank/DDBJ whole genome shotgun (WGS) entry which is preliminary data.</text>
</comment>
<evidence type="ECO:0000313" key="2">
    <source>
        <dbReference type="Proteomes" id="UP000052012"/>
    </source>
</evidence>
<proteinExistence type="predicted"/>
<evidence type="ECO:0000313" key="1">
    <source>
        <dbReference type="EMBL" id="KRM67726.1"/>
    </source>
</evidence>
<reference evidence="1 2" key="1">
    <citation type="journal article" date="2015" name="Genome Announc.">
        <title>Expanding the biotechnology potential of lactobacilli through comparative genomics of 213 strains and associated genera.</title>
        <authorList>
            <person name="Sun Z."/>
            <person name="Harris H.M."/>
            <person name="McCann A."/>
            <person name="Guo C."/>
            <person name="Argimon S."/>
            <person name="Zhang W."/>
            <person name="Yang X."/>
            <person name="Jeffery I.B."/>
            <person name="Cooney J.C."/>
            <person name="Kagawa T.F."/>
            <person name="Liu W."/>
            <person name="Song Y."/>
            <person name="Salvetti E."/>
            <person name="Wrobel A."/>
            <person name="Rasinkangas P."/>
            <person name="Parkhill J."/>
            <person name="Rea M.C."/>
            <person name="O'Sullivan O."/>
            <person name="Ritari J."/>
            <person name="Douillard F.P."/>
            <person name="Paul Ross R."/>
            <person name="Yang R."/>
            <person name="Briner A.E."/>
            <person name="Felis G.E."/>
            <person name="de Vos W.M."/>
            <person name="Barrangou R."/>
            <person name="Klaenhammer T.R."/>
            <person name="Caufield P.W."/>
            <person name="Cui Y."/>
            <person name="Zhang H."/>
            <person name="O'Toole P.W."/>
        </authorList>
    </citation>
    <scope>NUCLEOTIDE SEQUENCE [LARGE SCALE GENOMIC DNA]</scope>
    <source>
        <strain evidence="1 2">DSM 23829</strain>
    </source>
</reference>
<dbReference type="Proteomes" id="UP000052012">
    <property type="component" value="Unassembled WGS sequence"/>
</dbReference>
<dbReference type="STRING" id="1423781.FD06_GL000445"/>
<dbReference type="EMBL" id="AYYQ01000035">
    <property type="protein sequence ID" value="KRM67726.1"/>
    <property type="molecule type" value="Genomic_DNA"/>
</dbReference>
<dbReference type="RefSeq" id="WP_054657662.1">
    <property type="nucleotide sequence ID" value="NZ_AYYQ01000035.1"/>
</dbReference>
<sequence>MIKTVKIISIFFISMVFFTCVAKADNNLLGRISYHKINRSFNLNNKYTRANVYNHIPNTNIKNIKSKSIDKINLKNNTIHVDLMATQGTRYNWYRFYINDKHNKTIKYWVYGNILK</sequence>
<protein>
    <recommendedName>
        <fullName evidence="3">GW domain-containing protein</fullName>
    </recommendedName>
</protein>